<dbReference type="Proteomes" id="UP000538292">
    <property type="component" value="Unassembled WGS sequence"/>
</dbReference>
<keyword evidence="2" id="KW-1133">Transmembrane helix</keyword>
<gene>
    <name evidence="3" type="ORF">H2C83_13895</name>
</gene>
<feature type="region of interest" description="Disordered" evidence="1">
    <location>
        <begin position="59"/>
        <end position="123"/>
    </location>
</feature>
<feature type="transmembrane region" description="Helical" evidence="2">
    <location>
        <begin position="29"/>
        <end position="49"/>
    </location>
</feature>
<accession>A0A7W1XU78</accession>
<dbReference type="RefSeq" id="WP_181741862.1">
    <property type="nucleotide sequence ID" value="NZ_JACEOL010000050.1"/>
</dbReference>
<sequence>MVKGTYHGGNKHKEEFSIEEFTLQIKRKAMGFTSAGLAIFIMTFSYYVIGMEDNQAGKTDKQQALSQERADTSEDTNTSDQFAITDKSSQSEATNVEKAAETSENVNSPTGSSLSSNKSPSKANLSDIVAIVEPSEELPVFEKEKNPPDNEKQEKRKSCFKWRHPGFLEKLDPCKYKEPNRIPKHHPKKIIQKLIPQNQMTDQLELLPEAVLQPKIADS</sequence>
<evidence type="ECO:0000256" key="2">
    <source>
        <dbReference type="SAM" id="Phobius"/>
    </source>
</evidence>
<feature type="compositionally biased region" description="Polar residues" evidence="1">
    <location>
        <begin position="75"/>
        <end position="94"/>
    </location>
</feature>
<keyword evidence="4" id="KW-1185">Reference proteome</keyword>
<protein>
    <submittedName>
        <fullName evidence="3">Uncharacterized protein</fullName>
    </submittedName>
</protein>
<keyword evidence="2" id="KW-0812">Transmembrane</keyword>
<reference evidence="3 4" key="1">
    <citation type="submission" date="2020-07" db="EMBL/GenBank/DDBJ databases">
        <title>Thermoactinomyces phylogeny.</title>
        <authorList>
            <person name="Dunlap C."/>
        </authorList>
    </citation>
    <scope>NUCLEOTIDE SEQUENCE [LARGE SCALE GENOMIC DNA]</scope>
    <source>
        <strain evidence="3 4">AMNI-1</strain>
    </source>
</reference>
<dbReference type="AlphaFoldDB" id="A0A7W1XU78"/>
<evidence type="ECO:0000313" key="3">
    <source>
        <dbReference type="EMBL" id="MBA4603387.1"/>
    </source>
</evidence>
<evidence type="ECO:0000313" key="4">
    <source>
        <dbReference type="Proteomes" id="UP000538292"/>
    </source>
</evidence>
<keyword evidence="2" id="KW-0472">Membrane</keyword>
<proteinExistence type="predicted"/>
<feature type="compositionally biased region" description="Basic and acidic residues" evidence="1">
    <location>
        <begin position="140"/>
        <end position="157"/>
    </location>
</feature>
<comment type="caution">
    <text evidence="3">The sequence shown here is derived from an EMBL/GenBank/DDBJ whole genome shotgun (WGS) entry which is preliminary data.</text>
</comment>
<name>A0A7W1XU78_9BACL</name>
<evidence type="ECO:0000256" key="1">
    <source>
        <dbReference type="SAM" id="MobiDB-lite"/>
    </source>
</evidence>
<feature type="region of interest" description="Disordered" evidence="1">
    <location>
        <begin position="139"/>
        <end position="158"/>
    </location>
</feature>
<feature type="compositionally biased region" description="Low complexity" evidence="1">
    <location>
        <begin position="108"/>
        <end position="123"/>
    </location>
</feature>
<organism evidence="3 4">
    <name type="scientific">Thermoactinomyces mirandus</name>
    <dbReference type="NCBI Taxonomy" id="2756294"/>
    <lineage>
        <taxon>Bacteria</taxon>
        <taxon>Bacillati</taxon>
        <taxon>Bacillota</taxon>
        <taxon>Bacilli</taxon>
        <taxon>Bacillales</taxon>
        <taxon>Thermoactinomycetaceae</taxon>
        <taxon>Thermoactinomyces</taxon>
    </lineage>
</organism>
<dbReference type="EMBL" id="JACEOL010000050">
    <property type="protein sequence ID" value="MBA4603387.1"/>
    <property type="molecule type" value="Genomic_DNA"/>
</dbReference>